<keyword evidence="2" id="KW-0812">Transmembrane</keyword>
<dbReference type="AlphaFoldDB" id="A0A318K2Y9"/>
<proteinExistence type="predicted"/>
<name>A0A318K2Y9_9NOCA</name>
<keyword evidence="4" id="KW-1185">Reference proteome</keyword>
<dbReference type="RefSeq" id="WP_040740189.1">
    <property type="nucleotide sequence ID" value="NZ_QJKF01000004.1"/>
</dbReference>
<organism evidence="3 4">
    <name type="scientific">Nocardia tenerifensis</name>
    <dbReference type="NCBI Taxonomy" id="228006"/>
    <lineage>
        <taxon>Bacteria</taxon>
        <taxon>Bacillati</taxon>
        <taxon>Actinomycetota</taxon>
        <taxon>Actinomycetes</taxon>
        <taxon>Mycobacteriales</taxon>
        <taxon>Nocardiaceae</taxon>
        <taxon>Nocardia</taxon>
    </lineage>
</organism>
<comment type="caution">
    <text evidence="3">The sequence shown here is derived from an EMBL/GenBank/DDBJ whole genome shotgun (WGS) entry which is preliminary data.</text>
</comment>
<feature type="region of interest" description="Disordered" evidence="1">
    <location>
        <begin position="191"/>
        <end position="251"/>
    </location>
</feature>
<reference evidence="3 4" key="1">
    <citation type="submission" date="2018-05" db="EMBL/GenBank/DDBJ databases">
        <title>Genomic Encyclopedia of Type Strains, Phase IV (KMG-IV): sequencing the most valuable type-strain genomes for metagenomic binning, comparative biology and taxonomic classification.</title>
        <authorList>
            <person name="Goeker M."/>
        </authorList>
    </citation>
    <scope>NUCLEOTIDE SEQUENCE [LARGE SCALE GENOMIC DNA]</scope>
    <source>
        <strain evidence="3 4">DSM 44704</strain>
    </source>
</reference>
<keyword evidence="2" id="KW-0472">Membrane</keyword>
<evidence type="ECO:0000313" key="4">
    <source>
        <dbReference type="Proteomes" id="UP000247569"/>
    </source>
</evidence>
<evidence type="ECO:0000256" key="1">
    <source>
        <dbReference type="SAM" id="MobiDB-lite"/>
    </source>
</evidence>
<protein>
    <submittedName>
        <fullName evidence="3">Uncharacterized protein</fullName>
    </submittedName>
</protein>
<sequence length="251" mass="26010">MIEKKHAQIARHAAIVLAGVASLSLTVVAGSYVVRQMADLDRVSGEPAVPPARAIEEPSGETAWVDTMLTGGHFELPAVSPRPARGLVATSPKPVDPQAFPAVAPLQRPASAPAPHRETVGANLRLGDAYVDAEVAGAGTGTVAITVGTNALDVLTGNQQTHPEPASGTRLRTEFDTRTGEVVLLLTDPSLGDHDLHLNRTPAPKPRPAPNRASPPNQASTPNQAPTPNQVPTPSQASTPEPTDSEPTLAV</sequence>
<evidence type="ECO:0000256" key="2">
    <source>
        <dbReference type="SAM" id="Phobius"/>
    </source>
</evidence>
<dbReference type="Proteomes" id="UP000247569">
    <property type="component" value="Unassembled WGS sequence"/>
</dbReference>
<evidence type="ECO:0000313" key="3">
    <source>
        <dbReference type="EMBL" id="PXX65651.1"/>
    </source>
</evidence>
<feature type="transmembrane region" description="Helical" evidence="2">
    <location>
        <begin position="12"/>
        <end position="34"/>
    </location>
</feature>
<accession>A0A318K2Y9</accession>
<gene>
    <name evidence="3" type="ORF">DFR70_104716</name>
</gene>
<feature type="compositionally biased region" description="Polar residues" evidence="1">
    <location>
        <begin position="218"/>
        <end position="251"/>
    </location>
</feature>
<dbReference type="EMBL" id="QJKF01000004">
    <property type="protein sequence ID" value="PXX65651.1"/>
    <property type="molecule type" value="Genomic_DNA"/>
</dbReference>
<dbReference type="OrthoDB" id="4569792at2"/>
<keyword evidence="2" id="KW-1133">Transmembrane helix</keyword>